<keyword evidence="3" id="KW-1185">Reference proteome</keyword>
<feature type="transmembrane region" description="Helical" evidence="1">
    <location>
        <begin position="202"/>
        <end position="224"/>
    </location>
</feature>
<keyword evidence="1" id="KW-0472">Membrane</keyword>
<evidence type="ECO:0000256" key="1">
    <source>
        <dbReference type="SAM" id="Phobius"/>
    </source>
</evidence>
<feature type="transmembrane region" description="Helical" evidence="1">
    <location>
        <begin position="132"/>
        <end position="150"/>
    </location>
</feature>
<dbReference type="Proteomes" id="UP000197019">
    <property type="component" value="Chromosome"/>
</dbReference>
<organism evidence="2 3">
    <name type="scientific">Methylovulum psychrotolerans</name>
    <dbReference type="NCBI Taxonomy" id="1704499"/>
    <lineage>
        <taxon>Bacteria</taxon>
        <taxon>Pseudomonadati</taxon>
        <taxon>Pseudomonadota</taxon>
        <taxon>Gammaproteobacteria</taxon>
        <taxon>Methylococcales</taxon>
        <taxon>Methylococcaceae</taxon>
        <taxon>Methylovulum</taxon>
    </lineage>
</organism>
<evidence type="ECO:0000313" key="3">
    <source>
        <dbReference type="Proteomes" id="UP000197019"/>
    </source>
</evidence>
<dbReference type="KEGG" id="mpsy:CEK71_07935"/>
<gene>
    <name evidence="2" type="ORF">CEK71_07935</name>
</gene>
<evidence type="ECO:0000313" key="2">
    <source>
        <dbReference type="EMBL" id="ASF46018.1"/>
    </source>
</evidence>
<feature type="transmembrane region" description="Helical" evidence="1">
    <location>
        <begin position="18"/>
        <end position="37"/>
    </location>
</feature>
<proteinExistence type="predicted"/>
<keyword evidence="1" id="KW-0812">Transmembrane</keyword>
<dbReference type="EMBL" id="CP022129">
    <property type="protein sequence ID" value="ASF46018.1"/>
    <property type="molecule type" value="Genomic_DNA"/>
</dbReference>
<accession>A0A1Z4BXK6</accession>
<reference evidence="2 3" key="1">
    <citation type="submission" date="2017-06" db="EMBL/GenBank/DDBJ databases">
        <title>Genome Sequencing of the methanotroph Methylovulum psychrotolerants str. HV10-M2 isolated from a high-altitude environment.</title>
        <authorList>
            <person name="Mateos-Rivera A."/>
        </authorList>
    </citation>
    <scope>NUCLEOTIDE SEQUENCE [LARGE SCALE GENOMIC DNA]</scope>
    <source>
        <strain evidence="2 3">HV10_M2</strain>
    </source>
</reference>
<feature type="transmembrane region" description="Helical" evidence="1">
    <location>
        <begin position="157"/>
        <end position="173"/>
    </location>
</feature>
<feature type="transmembrane region" description="Helical" evidence="1">
    <location>
        <begin position="98"/>
        <end position="120"/>
    </location>
</feature>
<dbReference type="AlphaFoldDB" id="A0A1Z4BXK6"/>
<name>A0A1Z4BXK6_9GAMM</name>
<keyword evidence="1" id="KW-1133">Transmembrane helix</keyword>
<feature type="transmembrane region" description="Helical" evidence="1">
    <location>
        <begin position="43"/>
        <end position="64"/>
    </location>
</feature>
<protein>
    <submittedName>
        <fullName evidence="2">Uncharacterized protein</fullName>
    </submittedName>
</protein>
<sequence length="628" mass="71045">MLLLTVVKYLWASNRSSIIGYCLVSIALTAIIFYRGHESSEDFNAIALVSFLNITFFICGTFLCRQVIYKNFQNGGRYFFAPLPIAPLRMRLYEQASFFLIALLPYILVLPTLLFAVYYAGLWSSAQTVNFLGFQVFFWIVFANFALCLAMTGRLCWYLYSGAIIGCNLYTHYNGNHALLFLNFFDVDKILYKSEAINSGLIVNYGGLCVILYAIALALSYSANKNGFAWLHAKETSLSGGLFGLFLVFALIGNFYFTNKLDASEAEFNGLHLSKLGGADKAKGSANSRQQPDSFWSSSIPLKDAEIAVYQQAISQLHGDVLMFADTYQLRLPAIHYQNKPGQYSVKPLKIHADGDNALEIEFDFKQLQVHFADTERDILVENLINLSRGWLLKENQFIFLRGLAAHWSQRHLDKALSHKRLVALTKSPAFNKHYAARAWLSLYQDSGSCLFDTLAANTVDGISATLPKDEWITHIQTGLNLDNSWVPFHLFRSLFKWSSNVEMGISVWVLPELANRPYQATGTASQSEPVSYELASTEIFPKVFQPTYSIHYPGSGYSDVQVHIYEHQTPGRLVDLLTMESEILAPNKTAYTAQSLMLEKDRFSTTLSWYDKDLDCRVNLPWRYVEL</sequence>
<feature type="transmembrane region" description="Helical" evidence="1">
    <location>
        <begin position="236"/>
        <end position="257"/>
    </location>
</feature>